<sequence length="212" mass="25074">MSEYEANAIAFKGNEIQASNAYLQQNPGLLRFPFDYEDRNNYRRNAGMVPTDNLTVRLIDSLFNTKKLTIEEEHIYSTFKNITNELMNIAALAPEHFNNAKTDSLAEKRQRYQYNELLKITNRRSEFSERFVTKPDGEKISYKDGFERMAGFWDLRNQTMAQNIYDISLQYPGKKILVLTGFLHRYYLIKELTKLNQHNFEIKEFYHNASRL</sequence>
<protein>
    <submittedName>
        <fullName evidence="1">Uncharacterized protein</fullName>
    </submittedName>
</protein>
<dbReference type="AlphaFoldDB" id="A0A4R7CYF2"/>
<dbReference type="RefSeq" id="WP_243836035.1">
    <property type="nucleotide sequence ID" value="NZ_SNZV01000005.1"/>
</dbReference>
<reference evidence="1 2" key="1">
    <citation type="submission" date="2019-03" db="EMBL/GenBank/DDBJ databases">
        <title>Genomic Encyclopedia of Type Strains, Phase III (KMG-III): the genomes of soil and plant-associated and newly described type strains.</title>
        <authorList>
            <person name="Whitman W."/>
        </authorList>
    </citation>
    <scope>NUCLEOTIDE SEQUENCE [LARGE SCALE GENOMIC DNA]</scope>
    <source>
        <strain evidence="1 2">CGMCC 1.12801</strain>
    </source>
</reference>
<dbReference type="Proteomes" id="UP000294752">
    <property type="component" value="Unassembled WGS sequence"/>
</dbReference>
<proteinExistence type="predicted"/>
<dbReference type="EMBL" id="SNZV01000005">
    <property type="protein sequence ID" value="TDS12922.1"/>
    <property type="molecule type" value="Genomic_DNA"/>
</dbReference>
<evidence type="ECO:0000313" key="1">
    <source>
        <dbReference type="EMBL" id="TDS12922.1"/>
    </source>
</evidence>
<evidence type="ECO:0000313" key="2">
    <source>
        <dbReference type="Proteomes" id="UP000294752"/>
    </source>
</evidence>
<comment type="caution">
    <text evidence="1">The sequence shown here is derived from an EMBL/GenBank/DDBJ whole genome shotgun (WGS) entry which is preliminary data.</text>
</comment>
<name>A0A4R7CYF2_9SPHI</name>
<keyword evidence="2" id="KW-1185">Reference proteome</keyword>
<gene>
    <name evidence="1" type="ORF">B0I21_10553</name>
</gene>
<organism evidence="1 2">
    <name type="scientific">Sphingobacterium paludis</name>
    <dbReference type="NCBI Taxonomy" id="1476465"/>
    <lineage>
        <taxon>Bacteria</taxon>
        <taxon>Pseudomonadati</taxon>
        <taxon>Bacteroidota</taxon>
        <taxon>Sphingobacteriia</taxon>
        <taxon>Sphingobacteriales</taxon>
        <taxon>Sphingobacteriaceae</taxon>
        <taxon>Sphingobacterium</taxon>
    </lineage>
</organism>
<accession>A0A4R7CYF2</accession>